<keyword evidence="3" id="KW-1185">Reference proteome</keyword>
<accession>A0A922I7N7</accession>
<evidence type="ECO:0000313" key="2">
    <source>
        <dbReference type="EMBL" id="KAH9522977.1"/>
    </source>
</evidence>
<dbReference type="EMBL" id="ASGP02000002">
    <property type="protein sequence ID" value="KAH9522977.1"/>
    <property type="molecule type" value="Genomic_DNA"/>
</dbReference>
<sequence>MSWRHFHTAWPHLFSAHCDLLLFVVDRRLAPISHLPIECASYGAKEYDVQLGDCAAIWFFGKESQTLFIVLFCDEIGYIMNFACKNNKNKK</sequence>
<feature type="chain" id="PRO_5038011968" evidence="1">
    <location>
        <begin position="16"/>
        <end position="91"/>
    </location>
</feature>
<dbReference type="Proteomes" id="UP000790347">
    <property type="component" value="Unassembled WGS sequence"/>
</dbReference>
<keyword evidence="1" id="KW-0732">Signal</keyword>
<gene>
    <name evidence="2" type="ORF">DERF_006530</name>
</gene>
<organism evidence="2 3">
    <name type="scientific">Dermatophagoides farinae</name>
    <name type="common">American house dust mite</name>
    <dbReference type="NCBI Taxonomy" id="6954"/>
    <lineage>
        <taxon>Eukaryota</taxon>
        <taxon>Metazoa</taxon>
        <taxon>Ecdysozoa</taxon>
        <taxon>Arthropoda</taxon>
        <taxon>Chelicerata</taxon>
        <taxon>Arachnida</taxon>
        <taxon>Acari</taxon>
        <taxon>Acariformes</taxon>
        <taxon>Sarcoptiformes</taxon>
        <taxon>Astigmata</taxon>
        <taxon>Psoroptidia</taxon>
        <taxon>Analgoidea</taxon>
        <taxon>Pyroglyphidae</taxon>
        <taxon>Dermatophagoidinae</taxon>
        <taxon>Dermatophagoides</taxon>
    </lineage>
</organism>
<evidence type="ECO:0000313" key="3">
    <source>
        <dbReference type="Proteomes" id="UP000790347"/>
    </source>
</evidence>
<feature type="signal peptide" evidence="1">
    <location>
        <begin position="1"/>
        <end position="15"/>
    </location>
</feature>
<evidence type="ECO:0000256" key="1">
    <source>
        <dbReference type="SAM" id="SignalP"/>
    </source>
</evidence>
<name>A0A922I7N7_DERFA</name>
<reference evidence="2" key="2">
    <citation type="journal article" date="2022" name="Res Sq">
        <title>Comparative Genomics Reveals Insights into the Divergent Evolution of Astigmatic Mites and Household Pest Adaptations.</title>
        <authorList>
            <person name="Xiong Q."/>
            <person name="Wan A.T.-Y."/>
            <person name="Liu X.-Y."/>
            <person name="Fung C.S.-H."/>
            <person name="Xiao X."/>
            <person name="Malainual N."/>
            <person name="Hou J."/>
            <person name="Wang L."/>
            <person name="Wang M."/>
            <person name="Yang K."/>
            <person name="Cui Y."/>
            <person name="Leung E."/>
            <person name="Nong W."/>
            <person name="Shin S.-K."/>
            <person name="Au S."/>
            <person name="Jeong K.Y."/>
            <person name="Chew F.T."/>
            <person name="Hui J."/>
            <person name="Leung T.F."/>
            <person name="Tungtrongchitr A."/>
            <person name="Zhong N."/>
            <person name="Liu Z."/>
            <person name="Tsui S."/>
        </authorList>
    </citation>
    <scope>NUCLEOTIDE SEQUENCE</scope>
    <source>
        <strain evidence="2">Derf</strain>
        <tissue evidence="2">Whole organism</tissue>
    </source>
</reference>
<reference evidence="2" key="1">
    <citation type="submission" date="2013-05" db="EMBL/GenBank/DDBJ databases">
        <authorList>
            <person name="Yim A.K.Y."/>
            <person name="Chan T.F."/>
            <person name="Ji K.M."/>
            <person name="Liu X.Y."/>
            <person name="Zhou J.W."/>
            <person name="Li R.Q."/>
            <person name="Yang K.Y."/>
            <person name="Li J."/>
            <person name="Li M."/>
            <person name="Law P.T.W."/>
            <person name="Wu Y.L."/>
            <person name="Cai Z.L."/>
            <person name="Qin H."/>
            <person name="Bao Y."/>
            <person name="Leung R.K.K."/>
            <person name="Ng P.K.S."/>
            <person name="Zou J."/>
            <person name="Zhong X.J."/>
            <person name="Ran P.X."/>
            <person name="Zhong N.S."/>
            <person name="Liu Z.G."/>
            <person name="Tsui S.K.W."/>
        </authorList>
    </citation>
    <scope>NUCLEOTIDE SEQUENCE</scope>
    <source>
        <strain evidence="2">Derf</strain>
        <tissue evidence="2">Whole organism</tissue>
    </source>
</reference>
<protein>
    <submittedName>
        <fullName evidence="2">Uncharacterized protein</fullName>
    </submittedName>
</protein>
<dbReference type="AlphaFoldDB" id="A0A922I7N7"/>
<comment type="caution">
    <text evidence="2">The sequence shown here is derived from an EMBL/GenBank/DDBJ whole genome shotgun (WGS) entry which is preliminary data.</text>
</comment>
<proteinExistence type="predicted"/>